<dbReference type="GO" id="GO:0008270">
    <property type="term" value="F:zinc ion binding"/>
    <property type="evidence" value="ECO:0007669"/>
    <property type="project" value="InterPro"/>
</dbReference>
<evidence type="ECO:0000256" key="3">
    <source>
        <dbReference type="ARBA" id="ARBA00023163"/>
    </source>
</evidence>
<accession>A0A093VB64</accession>
<evidence type="ECO:0000256" key="1">
    <source>
        <dbReference type="ARBA" id="ARBA00023015"/>
    </source>
</evidence>
<reference key="1">
    <citation type="journal article" date="2014" name="PLoS Genet.">
        <title>Signature Gene Expression Reveals Novel Clues to the Molecular Mechanisms of Dimorphic Transition in Penicillium marneffei.</title>
        <authorList>
            <person name="Yang E."/>
            <person name="Wang G."/>
            <person name="Cai J."/>
            <person name="Woo P.C."/>
            <person name="Lau S.K."/>
            <person name="Yuen K.-Y."/>
            <person name="Chow W.-N."/>
            <person name="Lin X."/>
        </authorList>
    </citation>
    <scope>NUCLEOTIDE SEQUENCE [LARGE SCALE GENOMIC DNA]</scope>
    <source>
        <strain>PM1</strain>
    </source>
</reference>
<comment type="caution">
    <text evidence="6">The sequence shown here is derived from an EMBL/GenBank/DDBJ whole genome shotgun (WGS) entry which is preliminary data.</text>
</comment>
<dbReference type="InterPro" id="IPR036864">
    <property type="entry name" value="Zn2-C6_fun-type_DNA-bd_sf"/>
</dbReference>
<dbReference type="SMART" id="SM00066">
    <property type="entry name" value="GAL4"/>
    <property type="match status" value="1"/>
</dbReference>
<dbReference type="PROSITE" id="PS00463">
    <property type="entry name" value="ZN2_CY6_FUNGAL_1"/>
    <property type="match status" value="1"/>
</dbReference>
<gene>
    <name evidence="6" type="ORF">GQ26_0310060</name>
</gene>
<dbReference type="Pfam" id="PF00172">
    <property type="entry name" value="Zn_clus"/>
    <property type="match status" value="1"/>
</dbReference>
<dbReference type="CDD" id="cd00067">
    <property type="entry name" value="GAL4"/>
    <property type="match status" value="1"/>
</dbReference>
<dbReference type="GO" id="GO:0000981">
    <property type="term" value="F:DNA-binding transcription factor activity, RNA polymerase II-specific"/>
    <property type="evidence" value="ECO:0007669"/>
    <property type="project" value="InterPro"/>
</dbReference>
<dbReference type="InterPro" id="IPR053178">
    <property type="entry name" value="Osmoadaptation_assoc"/>
</dbReference>
<proteinExistence type="predicted"/>
<dbReference type="Gene3D" id="4.10.240.10">
    <property type="entry name" value="Zn(2)-C6 fungal-type DNA-binding domain"/>
    <property type="match status" value="1"/>
</dbReference>
<dbReference type="PANTHER" id="PTHR38111">
    <property type="entry name" value="ZN(2)-C6 FUNGAL-TYPE DOMAIN-CONTAINING PROTEIN-RELATED"/>
    <property type="match status" value="1"/>
</dbReference>
<dbReference type="PANTHER" id="PTHR38111:SF9">
    <property type="entry name" value="ZN(2)-C6 FUNGAL-TYPE DOMAIN-CONTAINING PROTEIN"/>
    <property type="match status" value="1"/>
</dbReference>
<keyword evidence="4" id="KW-0539">Nucleus</keyword>
<evidence type="ECO:0000256" key="4">
    <source>
        <dbReference type="ARBA" id="ARBA00023242"/>
    </source>
</evidence>
<keyword evidence="3" id="KW-0804">Transcription</keyword>
<dbReference type="AlphaFoldDB" id="A0A093VB64"/>
<dbReference type="SUPFAM" id="SSF57701">
    <property type="entry name" value="Zn2/Cys6 DNA-binding domain"/>
    <property type="match status" value="1"/>
</dbReference>
<dbReference type="HOGENOM" id="CLU_021599_0_1_1"/>
<reference evidence="6" key="2">
    <citation type="journal article" date="2014" name="PLoS Genet.">
        <title>Signature gene expression reveals novel clues to the molecular mechanisms of dimorphic transition in Penicillium marneffei.</title>
        <authorList>
            <person name="Yang E."/>
            <person name="Wang G."/>
            <person name="Cai J."/>
            <person name="Woo P.C."/>
            <person name="Lau S.K."/>
            <person name="Yuen K.-Y."/>
            <person name="Chow W.-N."/>
            <person name="Lin X."/>
        </authorList>
    </citation>
    <scope>NUCLEOTIDE SEQUENCE</scope>
    <source>
        <strain evidence="6">PM1</strain>
    </source>
</reference>
<sequence length="509" mass="57139">MKVKNRSVCQTCRTRRLGCDGKRPECTQCVHSGRACDGYQTSWTFVDSSTSKSTLKQRKTGQVQHFQTSSSLGQDDAQETIQKGLSSSLSLGRAQASFHRPSRDDFITLVVRNYVPQDTVTAVHNDFRTKQPRICGAWVEVLPNLRNGGGTPDLVLAAAVEALATSILTQKLNPNQDNVESFQSYEVALRSLRKSFVVDQRCDIELLASIMCLSLVELMMPSTSAALETHMKGAGQFFQAYGAEACSVGVLHTLFAGFRPLLIFEAFQFRKPTFLSSPAWMDAPFSIFSASPMQSLLNKAAIIPTLLSQSDILLDKARQSNLEVKDLFNSLVDALVDLENWEMEYSHEADKWCYWPSDIPAPLESISYGKPLWYTNVTMANVYTNLWAFRIICFSELERLAENFPSFHMAHENIPLPRPLNLKRVHAYKTALAKQICLSMDYLLRDEMGLFGPASTYFPLQAAYETFLENEGTMRKEGIAFVEGVVLRLVQKGLRSAPVLVFTRRTMRV</sequence>
<evidence type="ECO:0000259" key="5">
    <source>
        <dbReference type="PROSITE" id="PS50048"/>
    </source>
</evidence>
<dbReference type="eggNOG" id="ENOG502SPCH">
    <property type="taxonomic scope" value="Eukaryota"/>
</dbReference>
<organism evidence="6">
    <name type="scientific">Talaromyces marneffei PM1</name>
    <dbReference type="NCBI Taxonomy" id="1077442"/>
    <lineage>
        <taxon>Eukaryota</taxon>
        <taxon>Fungi</taxon>
        <taxon>Dikarya</taxon>
        <taxon>Ascomycota</taxon>
        <taxon>Pezizomycotina</taxon>
        <taxon>Eurotiomycetes</taxon>
        <taxon>Eurotiomycetidae</taxon>
        <taxon>Eurotiales</taxon>
        <taxon>Trichocomaceae</taxon>
        <taxon>Talaromyces</taxon>
        <taxon>Talaromyces sect. Talaromyces</taxon>
    </lineage>
</organism>
<dbReference type="PROSITE" id="PS50048">
    <property type="entry name" value="ZN2_CY6_FUNGAL_2"/>
    <property type="match status" value="1"/>
</dbReference>
<feature type="domain" description="Zn(2)-C6 fungal-type" evidence="5">
    <location>
        <begin position="8"/>
        <end position="36"/>
    </location>
</feature>
<dbReference type="InterPro" id="IPR001138">
    <property type="entry name" value="Zn2Cys6_DnaBD"/>
</dbReference>
<dbReference type="GO" id="GO:0003677">
    <property type="term" value="F:DNA binding"/>
    <property type="evidence" value="ECO:0007669"/>
    <property type="project" value="UniProtKB-KW"/>
</dbReference>
<protein>
    <submittedName>
        <fullName evidence="6">Putative transcriptional regulatory protein C15D4.02</fullName>
    </submittedName>
</protein>
<name>A0A093VB64_TALMA</name>
<evidence type="ECO:0000256" key="2">
    <source>
        <dbReference type="ARBA" id="ARBA00023125"/>
    </source>
</evidence>
<evidence type="ECO:0000313" key="6">
    <source>
        <dbReference type="EMBL" id="KFX43926.1"/>
    </source>
</evidence>
<keyword evidence="1" id="KW-0805">Transcription regulation</keyword>
<dbReference type="EMBL" id="JPOX01000031">
    <property type="protein sequence ID" value="KFX43926.1"/>
    <property type="molecule type" value="Genomic_DNA"/>
</dbReference>
<keyword evidence="2" id="KW-0238">DNA-binding</keyword>